<reference evidence="3 4" key="1">
    <citation type="submission" date="2018-12" db="EMBL/GenBank/DDBJ databases">
        <title>Draft genome sequence of Xylaria grammica IHI A82.</title>
        <authorList>
            <person name="Buettner E."/>
            <person name="Kellner H."/>
        </authorList>
    </citation>
    <scope>NUCLEOTIDE SEQUENCE [LARGE SCALE GENOMIC DNA]</scope>
    <source>
        <strain evidence="3 4">IHI A82</strain>
    </source>
</reference>
<dbReference type="Pfam" id="PF01161">
    <property type="entry name" value="PBP"/>
    <property type="match status" value="1"/>
</dbReference>
<comment type="caution">
    <text evidence="3">The sequence shown here is derived from an EMBL/GenBank/DDBJ whole genome shotgun (WGS) entry which is preliminary data.</text>
</comment>
<feature type="signal peptide" evidence="2">
    <location>
        <begin position="1"/>
        <end position="18"/>
    </location>
</feature>
<evidence type="ECO:0000313" key="4">
    <source>
        <dbReference type="Proteomes" id="UP000286045"/>
    </source>
</evidence>
<dbReference type="GO" id="GO:0030162">
    <property type="term" value="P:regulation of proteolysis"/>
    <property type="evidence" value="ECO:0007669"/>
    <property type="project" value="TreeGrafter"/>
</dbReference>
<dbReference type="PANTHER" id="PTHR11362:SF141">
    <property type="entry name" value="PHOSPHATIDYLETHANOLAMINE-BINDING PROTEIN"/>
    <property type="match status" value="1"/>
</dbReference>
<feature type="compositionally biased region" description="Low complexity" evidence="1">
    <location>
        <begin position="204"/>
        <end position="230"/>
    </location>
</feature>
<dbReference type="Gene3D" id="3.90.280.10">
    <property type="entry name" value="PEBP-like"/>
    <property type="match status" value="1"/>
</dbReference>
<organism evidence="3 4">
    <name type="scientific">Xylaria grammica</name>
    <dbReference type="NCBI Taxonomy" id="363999"/>
    <lineage>
        <taxon>Eukaryota</taxon>
        <taxon>Fungi</taxon>
        <taxon>Dikarya</taxon>
        <taxon>Ascomycota</taxon>
        <taxon>Pezizomycotina</taxon>
        <taxon>Sordariomycetes</taxon>
        <taxon>Xylariomycetidae</taxon>
        <taxon>Xylariales</taxon>
        <taxon>Xylariaceae</taxon>
        <taxon>Xylaria</taxon>
    </lineage>
</organism>
<dbReference type="InterPro" id="IPR008914">
    <property type="entry name" value="PEBP"/>
</dbReference>
<protein>
    <recommendedName>
        <fullName evidence="5">PEBP-like protein</fullName>
    </recommendedName>
</protein>
<dbReference type="GO" id="GO:0046578">
    <property type="term" value="P:regulation of Ras protein signal transduction"/>
    <property type="evidence" value="ECO:0007669"/>
    <property type="project" value="TreeGrafter"/>
</dbReference>
<dbReference type="AlphaFoldDB" id="A0A439CXJ6"/>
<evidence type="ECO:0000313" key="3">
    <source>
        <dbReference type="EMBL" id="RWA06944.1"/>
    </source>
</evidence>
<keyword evidence="4" id="KW-1185">Reference proteome</keyword>
<dbReference type="CDD" id="cd00866">
    <property type="entry name" value="PEBP_euk"/>
    <property type="match status" value="1"/>
</dbReference>
<dbReference type="InterPro" id="IPR036610">
    <property type="entry name" value="PEBP-like_sf"/>
</dbReference>
<feature type="chain" id="PRO_5019515531" description="PEBP-like protein" evidence="2">
    <location>
        <begin position="19"/>
        <end position="255"/>
    </location>
</feature>
<keyword evidence="2" id="KW-0732">Signal</keyword>
<name>A0A439CXJ6_9PEZI</name>
<dbReference type="Proteomes" id="UP000286045">
    <property type="component" value="Unassembled WGS sequence"/>
</dbReference>
<feature type="region of interest" description="Disordered" evidence="1">
    <location>
        <begin position="199"/>
        <end position="230"/>
    </location>
</feature>
<dbReference type="GO" id="GO:0030414">
    <property type="term" value="F:peptidase inhibitor activity"/>
    <property type="evidence" value="ECO:0007669"/>
    <property type="project" value="TreeGrafter"/>
</dbReference>
<proteinExistence type="predicted"/>
<gene>
    <name evidence="3" type="ORF">EKO27_g8163</name>
</gene>
<dbReference type="InterPro" id="IPR035810">
    <property type="entry name" value="PEBP_euk"/>
</dbReference>
<dbReference type="SUPFAM" id="SSF49777">
    <property type="entry name" value="PEBP-like"/>
    <property type="match status" value="1"/>
</dbReference>
<evidence type="ECO:0008006" key="5">
    <source>
        <dbReference type="Google" id="ProtNLM"/>
    </source>
</evidence>
<dbReference type="STRING" id="363999.A0A439CXJ6"/>
<sequence>MQSKSLIALAASASGALAATPPGFEPSSETSLLVTYGNVAALDGAVVEKDITQEPPTIATQSKLDGTSFAILMIDLDIPTDNPPETNTLLHWLQTGLTQSSSAVPFNATQGSTSAFVFSVPEDEDAFAEYLGPAPPARIPLSHEYTEIIVDTSDASEDGLSALKAAAANRLGFNAQDVLTSAGLVDKVVAGNFFNVTNPGPVEGTKSSNSTTGSGNGTNSGSSPSQSPVTGAAVSQRVSASLLATMMVGVAFLAL</sequence>
<evidence type="ECO:0000256" key="2">
    <source>
        <dbReference type="SAM" id="SignalP"/>
    </source>
</evidence>
<dbReference type="GO" id="GO:0005543">
    <property type="term" value="F:phospholipid binding"/>
    <property type="evidence" value="ECO:0007669"/>
    <property type="project" value="TreeGrafter"/>
</dbReference>
<dbReference type="PANTHER" id="PTHR11362">
    <property type="entry name" value="PHOSPHATIDYLETHANOLAMINE-BINDING PROTEIN"/>
    <property type="match status" value="1"/>
</dbReference>
<evidence type="ECO:0000256" key="1">
    <source>
        <dbReference type="SAM" id="MobiDB-lite"/>
    </source>
</evidence>
<dbReference type="EMBL" id="RYZI01000295">
    <property type="protein sequence ID" value="RWA06944.1"/>
    <property type="molecule type" value="Genomic_DNA"/>
</dbReference>
<accession>A0A439CXJ6</accession>